<dbReference type="EMBL" id="CP076136">
    <property type="protein sequence ID" value="QWG25986.1"/>
    <property type="molecule type" value="Genomic_DNA"/>
</dbReference>
<evidence type="ECO:0000256" key="2">
    <source>
        <dbReference type="ARBA" id="ARBA00023125"/>
    </source>
</evidence>
<keyword evidence="8" id="KW-1185">Reference proteome</keyword>
<evidence type="ECO:0000313" key="8">
    <source>
        <dbReference type="Proteomes" id="UP000676951"/>
    </source>
</evidence>
<keyword evidence="3" id="KW-0804">Transcription</keyword>
<dbReference type="GO" id="GO:0003700">
    <property type="term" value="F:DNA-binding transcription factor activity"/>
    <property type="evidence" value="ECO:0007669"/>
    <property type="project" value="TreeGrafter"/>
</dbReference>
<accession>A0A975P461</accession>
<dbReference type="SUPFAM" id="SSF46689">
    <property type="entry name" value="Homeodomain-like"/>
    <property type="match status" value="1"/>
</dbReference>
<gene>
    <name evidence="7" type="ORF">KMZ93_14450</name>
</gene>
<evidence type="ECO:0000313" key="7">
    <source>
        <dbReference type="EMBL" id="QWG25986.1"/>
    </source>
</evidence>
<dbReference type="InterPro" id="IPR009057">
    <property type="entry name" value="Homeodomain-like_sf"/>
</dbReference>
<keyword evidence="2 4" id="KW-0238">DNA-binding</keyword>
<dbReference type="Gene3D" id="1.10.10.60">
    <property type="entry name" value="Homeodomain-like"/>
    <property type="match status" value="1"/>
</dbReference>
<organism evidence="7 8">
    <name type="scientific">Bradyrhizobium sediminis</name>
    <dbReference type="NCBI Taxonomy" id="2840469"/>
    <lineage>
        <taxon>Bacteria</taxon>
        <taxon>Pseudomonadati</taxon>
        <taxon>Pseudomonadota</taxon>
        <taxon>Alphaproteobacteria</taxon>
        <taxon>Hyphomicrobiales</taxon>
        <taxon>Nitrobacteraceae</taxon>
        <taxon>Bradyrhizobium</taxon>
    </lineage>
</organism>
<dbReference type="InterPro" id="IPR036271">
    <property type="entry name" value="Tet_transcr_reg_TetR-rel_C_sf"/>
</dbReference>
<evidence type="ECO:0000259" key="6">
    <source>
        <dbReference type="PROSITE" id="PS50977"/>
    </source>
</evidence>
<dbReference type="Pfam" id="PF16859">
    <property type="entry name" value="TetR_C_11"/>
    <property type="match status" value="1"/>
</dbReference>
<dbReference type="PROSITE" id="PS50977">
    <property type="entry name" value="HTH_TETR_2"/>
    <property type="match status" value="1"/>
</dbReference>
<feature type="compositionally biased region" description="Basic and acidic residues" evidence="5">
    <location>
        <begin position="172"/>
        <end position="185"/>
    </location>
</feature>
<evidence type="ECO:0000256" key="1">
    <source>
        <dbReference type="ARBA" id="ARBA00023015"/>
    </source>
</evidence>
<dbReference type="Gene3D" id="1.10.357.10">
    <property type="entry name" value="Tetracycline Repressor, domain 2"/>
    <property type="match status" value="1"/>
</dbReference>
<dbReference type="InterPro" id="IPR001647">
    <property type="entry name" value="HTH_TetR"/>
</dbReference>
<reference evidence="7 8" key="1">
    <citation type="submission" date="2021-06" db="EMBL/GenBank/DDBJ databases">
        <title>Bradyrhizobium sp. S2-11-4 Genome sequencing.</title>
        <authorList>
            <person name="Jin L."/>
        </authorList>
    </citation>
    <scope>NUCLEOTIDE SEQUENCE [LARGE SCALE GENOMIC DNA]</scope>
    <source>
        <strain evidence="7 8">S2-11-4</strain>
    </source>
</reference>
<sequence>MDELAEKGLAGLSIGAIAARSGIHPTSIYRRWHTVEHLGVDAALAAAAMHVEIPDTGSLRGDLSVFLGQLEAHVRSPLGRALLAVSGVSDAAAEARKVFWRERVGLAKVMFERAAARAEIAEGTDPVAALEFAIAPIYLRAVMLRQPADDREISRQIDWVLHAFAVPTQSPEHTEKEGCRPETHHVRIGGSPRGTP</sequence>
<protein>
    <submittedName>
        <fullName evidence="7">TetR/AcrR family transcriptional regulator C-terminal ligand-binding domain-containing protein</fullName>
    </submittedName>
</protein>
<dbReference type="InterPro" id="IPR011075">
    <property type="entry name" value="TetR_C"/>
</dbReference>
<dbReference type="GO" id="GO:0000976">
    <property type="term" value="F:transcription cis-regulatory region binding"/>
    <property type="evidence" value="ECO:0007669"/>
    <property type="project" value="TreeGrafter"/>
</dbReference>
<keyword evidence="1" id="KW-0805">Transcription regulation</keyword>
<evidence type="ECO:0000256" key="5">
    <source>
        <dbReference type="SAM" id="MobiDB-lite"/>
    </source>
</evidence>
<name>A0A975P461_9BRAD</name>
<feature type="region of interest" description="Disordered" evidence="5">
    <location>
        <begin position="170"/>
        <end position="196"/>
    </location>
</feature>
<dbReference type="SUPFAM" id="SSF48498">
    <property type="entry name" value="Tetracyclin repressor-like, C-terminal domain"/>
    <property type="match status" value="1"/>
</dbReference>
<dbReference type="InterPro" id="IPR050109">
    <property type="entry name" value="HTH-type_TetR-like_transc_reg"/>
</dbReference>
<feature type="domain" description="HTH tetR-type" evidence="6">
    <location>
        <begin position="1"/>
        <end position="50"/>
    </location>
</feature>
<dbReference type="RefSeq" id="WP_215606703.1">
    <property type="nucleotide sequence ID" value="NZ_CP076136.1"/>
</dbReference>
<dbReference type="Proteomes" id="UP000676951">
    <property type="component" value="Chromosome"/>
</dbReference>
<evidence type="ECO:0000256" key="3">
    <source>
        <dbReference type="ARBA" id="ARBA00023163"/>
    </source>
</evidence>
<dbReference type="PANTHER" id="PTHR30055:SF148">
    <property type="entry name" value="TETR-FAMILY TRANSCRIPTIONAL REGULATOR"/>
    <property type="match status" value="1"/>
</dbReference>
<dbReference type="AlphaFoldDB" id="A0A975P461"/>
<dbReference type="PANTHER" id="PTHR30055">
    <property type="entry name" value="HTH-TYPE TRANSCRIPTIONAL REGULATOR RUTR"/>
    <property type="match status" value="1"/>
</dbReference>
<feature type="DNA-binding region" description="H-T-H motif" evidence="4">
    <location>
        <begin position="13"/>
        <end position="32"/>
    </location>
</feature>
<evidence type="ECO:0000256" key="4">
    <source>
        <dbReference type="PROSITE-ProRule" id="PRU00335"/>
    </source>
</evidence>
<proteinExistence type="predicted"/>